<dbReference type="Proteomes" id="UP000735302">
    <property type="component" value="Unassembled WGS sequence"/>
</dbReference>
<accession>A0AAV4A116</accession>
<evidence type="ECO:0000313" key="2">
    <source>
        <dbReference type="Proteomes" id="UP000735302"/>
    </source>
</evidence>
<reference evidence="1 2" key="1">
    <citation type="journal article" date="2021" name="Elife">
        <title>Chloroplast acquisition without the gene transfer in kleptoplastic sea slugs, Plakobranchus ocellatus.</title>
        <authorList>
            <person name="Maeda T."/>
            <person name="Takahashi S."/>
            <person name="Yoshida T."/>
            <person name="Shimamura S."/>
            <person name="Takaki Y."/>
            <person name="Nagai Y."/>
            <person name="Toyoda A."/>
            <person name="Suzuki Y."/>
            <person name="Arimoto A."/>
            <person name="Ishii H."/>
            <person name="Satoh N."/>
            <person name="Nishiyama T."/>
            <person name="Hasebe M."/>
            <person name="Maruyama T."/>
            <person name="Minagawa J."/>
            <person name="Obokata J."/>
            <person name="Shigenobu S."/>
        </authorList>
    </citation>
    <scope>NUCLEOTIDE SEQUENCE [LARGE SCALE GENOMIC DNA]</scope>
</reference>
<keyword evidence="2" id="KW-1185">Reference proteome</keyword>
<name>A0AAV4A116_9GAST</name>
<proteinExistence type="predicted"/>
<comment type="caution">
    <text evidence="1">The sequence shown here is derived from an EMBL/GenBank/DDBJ whole genome shotgun (WGS) entry which is preliminary data.</text>
</comment>
<dbReference type="EMBL" id="BLXT01003068">
    <property type="protein sequence ID" value="GFO00279.1"/>
    <property type="molecule type" value="Genomic_DNA"/>
</dbReference>
<sequence>MLKEKKVIMKTYISLTTRVSCKENLCLGITAPIVVYDNKYNVSLTIQPFFPAYGYSVAHGRSSHAESWLPLNKLVILIPNLRRILTGVGLSCS</sequence>
<evidence type="ECO:0000313" key="1">
    <source>
        <dbReference type="EMBL" id="GFO00279.1"/>
    </source>
</evidence>
<organism evidence="1 2">
    <name type="scientific">Plakobranchus ocellatus</name>
    <dbReference type="NCBI Taxonomy" id="259542"/>
    <lineage>
        <taxon>Eukaryota</taxon>
        <taxon>Metazoa</taxon>
        <taxon>Spiralia</taxon>
        <taxon>Lophotrochozoa</taxon>
        <taxon>Mollusca</taxon>
        <taxon>Gastropoda</taxon>
        <taxon>Heterobranchia</taxon>
        <taxon>Euthyneura</taxon>
        <taxon>Panpulmonata</taxon>
        <taxon>Sacoglossa</taxon>
        <taxon>Placobranchoidea</taxon>
        <taxon>Plakobranchidae</taxon>
        <taxon>Plakobranchus</taxon>
    </lineage>
</organism>
<gene>
    <name evidence="1" type="ORF">PoB_002678400</name>
</gene>
<protein>
    <submittedName>
        <fullName evidence="1">Uncharacterized protein</fullName>
    </submittedName>
</protein>
<dbReference type="AlphaFoldDB" id="A0AAV4A116"/>